<dbReference type="PRINTS" id="PR01035">
    <property type="entry name" value="TCRTETA"/>
</dbReference>
<feature type="transmembrane region" description="Helical" evidence="5">
    <location>
        <begin position="136"/>
        <end position="157"/>
    </location>
</feature>
<feature type="transmembrane region" description="Helical" evidence="5">
    <location>
        <begin position="169"/>
        <end position="190"/>
    </location>
</feature>
<evidence type="ECO:0000259" key="6">
    <source>
        <dbReference type="PROSITE" id="PS50850"/>
    </source>
</evidence>
<feature type="transmembrane region" description="Helical" evidence="5">
    <location>
        <begin position="219"/>
        <end position="238"/>
    </location>
</feature>
<feature type="transmembrane region" description="Helical" evidence="5">
    <location>
        <begin position="311"/>
        <end position="331"/>
    </location>
</feature>
<evidence type="ECO:0000256" key="3">
    <source>
        <dbReference type="ARBA" id="ARBA00022989"/>
    </source>
</evidence>
<comment type="subcellular location">
    <subcellularLocation>
        <location evidence="1">Cell membrane</location>
        <topology evidence="1">Multi-pass membrane protein</topology>
    </subcellularLocation>
</comment>
<dbReference type="EMBL" id="VRMG01000005">
    <property type="protein sequence ID" value="TXN31443.1"/>
    <property type="molecule type" value="Genomic_DNA"/>
</dbReference>
<feature type="transmembrane region" description="Helical" evidence="5">
    <location>
        <begin position="82"/>
        <end position="100"/>
    </location>
</feature>
<name>A0A5C8UU11_9MICO</name>
<feature type="transmembrane region" description="Helical" evidence="5">
    <location>
        <begin position="343"/>
        <end position="367"/>
    </location>
</feature>
<dbReference type="GO" id="GO:0005886">
    <property type="term" value="C:plasma membrane"/>
    <property type="evidence" value="ECO:0007669"/>
    <property type="project" value="UniProtKB-SubCell"/>
</dbReference>
<dbReference type="PANTHER" id="PTHR23523:SF2">
    <property type="entry name" value="2-NITROIMIDAZOLE TRANSPORTER"/>
    <property type="match status" value="1"/>
</dbReference>
<dbReference type="Proteomes" id="UP000321379">
    <property type="component" value="Unassembled WGS sequence"/>
</dbReference>
<evidence type="ECO:0000313" key="7">
    <source>
        <dbReference type="EMBL" id="TXN31443.1"/>
    </source>
</evidence>
<keyword evidence="3 5" id="KW-1133">Transmembrane helix</keyword>
<keyword evidence="4 5" id="KW-0472">Membrane</keyword>
<evidence type="ECO:0000256" key="5">
    <source>
        <dbReference type="SAM" id="Phobius"/>
    </source>
</evidence>
<feature type="transmembrane region" description="Helical" evidence="5">
    <location>
        <begin position="106"/>
        <end position="124"/>
    </location>
</feature>
<gene>
    <name evidence="7" type="ORF">FVP33_07815</name>
</gene>
<dbReference type="InterPro" id="IPR011701">
    <property type="entry name" value="MFS"/>
</dbReference>
<comment type="caution">
    <text evidence="7">The sequence shown here is derived from an EMBL/GenBank/DDBJ whole genome shotgun (WGS) entry which is preliminary data.</text>
</comment>
<sequence>MTDTRPVPLWAGRSMALLGIVLVALNLRTAVAAISPIAAQIGADVPLGAVALGIIGMVPPIAFALSGIFGAYGARKVGLERLLAIAIVSMIAGHLLRAAATSYPVLLVGSVLALAGAGVGNVLLPPIVKRYFPDQIGLVTSLYVTVMSLGASVPALVSAPIADSGGWRLSLAVWSVLALGSLVPWVVVIVQHRREKAALESDVEPPHERLSGSIWRSPTAWTLAVVFGLPSFHAYAVFAWLPQLLVDSAGVSRINAGALLALFGIMGLPAALIVPVLVIRLHNVRGLMLAGLAAFVIGYLGLLLAPSTLTWLWVALVGAGPLLFPACLTLINLRSRSHEGSVVLSGFVQGIGYSIGALGPLLVGILHSVTGSWTAPLLLLLATVLACAVPAVLVGRRTFVEDELLPH</sequence>
<dbReference type="PANTHER" id="PTHR23523">
    <property type="match status" value="1"/>
</dbReference>
<proteinExistence type="predicted"/>
<keyword evidence="2 5" id="KW-0812">Transmembrane</keyword>
<feature type="transmembrane region" description="Helical" evidence="5">
    <location>
        <begin position="258"/>
        <end position="279"/>
    </location>
</feature>
<reference evidence="7 8" key="1">
    <citation type="submission" date="2019-08" db="EMBL/GenBank/DDBJ databases">
        <title>Bacterial whole genome sequence for Glaciihabitans sp. CHu50b-6-2.</title>
        <authorList>
            <person name="Jin L."/>
        </authorList>
    </citation>
    <scope>NUCLEOTIDE SEQUENCE [LARGE SCALE GENOMIC DNA]</scope>
    <source>
        <strain evidence="7 8">CHu50b-6-2</strain>
    </source>
</reference>
<feature type="transmembrane region" description="Helical" evidence="5">
    <location>
        <begin position="286"/>
        <end position="305"/>
    </location>
</feature>
<keyword evidence="8" id="KW-1185">Reference proteome</keyword>
<organism evidence="7 8">
    <name type="scientific">Lacisediminihabitans profunda</name>
    <dbReference type="NCBI Taxonomy" id="2594790"/>
    <lineage>
        <taxon>Bacteria</taxon>
        <taxon>Bacillati</taxon>
        <taxon>Actinomycetota</taxon>
        <taxon>Actinomycetes</taxon>
        <taxon>Micrococcales</taxon>
        <taxon>Microbacteriaceae</taxon>
        <taxon>Lacisediminihabitans</taxon>
    </lineage>
</organism>
<dbReference type="InterPro" id="IPR036259">
    <property type="entry name" value="MFS_trans_sf"/>
</dbReference>
<dbReference type="InterPro" id="IPR052524">
    <property type="entry name" value="MFS_Cyanate_Porter"/>
</dbReference>
<evidence type="ECO:0000256" key="1">
    <source>
        <dbReference type="ARBA" id="ARBA00004651"/>
    </source>
</evidence>
<evidence type="ECO:0000313" key="8">
    <source>
        <dbReference type="Proteomes" id="UP000321379"/>
    </source>
</evidence>
<dbReference type="InterPro" id="IPR001958">
    <property type="entry name" value="Tet-R_TetA/multi-R_MdtG-like"/>
</dbReference>
<dbReference type="RefSeq" id="WP_147783030.1">
    <property type="nucleotide sequence ID" value="NZ_VRMG01000005.1"/>
</dbReference>
<dbReference type="GO" id="GO:0022857">
    <property type="term" value="F:transmembrane transporter activity"/>
    <property type="evidence" value="ECO:0007669"/>
    <property type="project" value="InterPro"/>
</dbReference>
<dbReference type="InterPro" id="IPR020846">
    <property type="entry name" value="MFS_dom"/>
</dbReference>
<evidence type="ECO:0000256" key="4">
    <source>
        <dbReference type="ARBA" id="ARBA00023136"/>
    </source>
</evidence>
<accession>A0A5C8UU11</accession>
<dbReference type="Pfam" id="PF07690">
    <property type="entry name" value="MFS_1"/>
    <property type="match status" value="1"/>
</dbReference>
<dbReference type="SUPFAM" id="SSF103473">
    <property type="entry name" value="MFS general substrate transporter"/>
    <property type="match status" value="1"/>
</dbReference>
<feature type="domain" description="Major facilitator superfamily (MFS) profile" evidence="6">
    <location>
        <begin position="12"/>
        <end position="399"/>
    </location>
</feature>
<evidence type="ECO:0000256" key="2">
    <source>
        <dbReference type="ARBA" id="ARBA00022692"/>
    </source>
</evidence>
<dbReference type="PROSITE" id="PS50850">
    <property type="entry name" value="MFS"/>
    <property type="match status" value="1"/>
</dbReference>
<dbReference type="Gene3D" id="1.20.1250.20">
    <property type="entry name" value="MFS general substrate transporter like domains"/>
    <property type="match status" value="1"/>
</dbReference>
<protein>
    <submittedName>
        <fullName evidence="7">MFS transporter</fullName>
    </submittedName>
</protein>
<dbReference type="AlphaFoldDB" id="A0A5C8UU11"/>
<feature type="transmembrane region" description="Helical" evidence="5">
    <location>
        <begin position="48"/>
        <end position="70"/>
    </location>
</feature>
<feature type="transmembrane region" description="Helical" evidence="5">
    <location>
        <begin position="373"/>
        <end position="394"/>
    </location>
</feature>